<dbReference type="Proteomes" id="UP000823612">
    <property type="component" value="Unassembled WGS sequence"/>
</dbReference>
<organism evidence="1 2">
    <name type="scientific">Candidatus Pullibacteroides excrementavium</name>
    <dbReference type="NCBI Taxonomy" id="2840905"/>
    <lineage>
        <taxon>Bacteria</taxon>
        <taxon>Pseudomonadati</taxon>
        <taxon>Bacteroidota</taxon>
        <taxon>Bacteroidia</taxon>
        <taxon>Bacteroidales</taxon>
        <taxon>Candidatus Pullibacteroides</taxon>
    </lineage>
</organism>
<accession>A0A9D9H1F8</accession>
<gene>
    <name evidence="1" type="ORF">IAB08_06560</name>
</gene>
<name>A0A9D9H1F8_9BACT</name>
<protein>
    <submittedName>
        <fullName evidence="1">Uncharacterized protein</fullName>
    </submittedName>
</protein>
<evidence type="ECO:0000313" key="2">
    <source>
        <dbReference type="Proteomes" id="UP000823612"/>
    </source>
</evidence>
<dbReference type="AlphaFoldDB" id="A0A9D9H1F8"/>
<dbReference type="EMBL" id="JADIMZ010000100">
    <property type="protein sequence ID" value="MBO8432936.1"/>
    <property type="molecule type" value="Genomic_DNA"/>
</dbReference>
<comment type="caution">
    <text evidence="1">The sequence shown here is derived from an EMBL/GenBank/DDBJ whole genome shotgun (WGS) entry which is preliminary data.</text>
</comment>
<proteinExistence type="predicted"/>
<evidence type="ECO:0000313" key="1">
    <source>
        <dbReference type="EMBL" id="MBO8432936.1"/>
    </source>
</evidence>
<sequence>MDWDDLTDRERQLDKAIDRCGMELNASDACVRQIMRMIGADSAEFGYVKDRVALRLRIQALLDKTDAFISDTEKMLDRFEKEDEEWRRRGRALGLDF</sequence>
<reference evidence="1" key="1">
    <citation type="submission" date="2020-10" db="EMBL/GenBank/DDBJ databases">
        <authorList>
            <person name="Gilroy R."/>
        </authorList>
    </citation>
    <scope>NUCLEOTIDE SEQUENCE</scope>
    <source>
        <strain evidence="1">2889</strain>
    </source>
</reference>
<reference evidence="1" key="2">
    <citation type="journal article" date="2021" name="PeerJ">
        <title>Extensive microbial diversity within the chicken gut microbiome revealed by metagenomics and culture.</title>
        <authorList>
            <person name="Gilroy R."/>
            <person name="Ravi A."/>
            <person name="Getino M."/>
            <person name="Pursley I."/>
            <person name="Horton D.L."/>
            <person name="Alikhan N.F."/>
            <person name="Baker D."/>
            <person name="Gharbi K."/>
            <person name="Hall N."/>
            <person name="Watson M."/>
            <person name="Adriaenssens E.M."/>
            <person name="Foster-Nyarko E."/>
            <person name="Jarju S."/>
            <person name="Secka A."/>
            <person name="Antonio M."/>
            <person name="Oren A."/>
            <person name="Chaudhuri R.R."/>
            <person name="La Ragione R."/>
            <person name="Hildebrand F."/>
            <person name="Pallen M.J."/>
        </authorList>
    </citation>
    <scope>NUCLEOTIDE SEQUENCE</scope>
    <source>
        <strain evidence="1">2889</strain>
    </source>
</reference>